<dbReference type="EMBL" id="JAYGJQ010000002">
    <property type="protein sequence ID" value="MEA9356773.1"/>
    <property type="molecule type" value="Genomic_DNA"/>
</dbReference>
<feature type="chain" id="PRO_5046786899" evidence="1">
    <location>
        <begin position="20"/>
        <end position="180"/>
    </location>
</feature>
<sequence>MKLLSIFTLLCLFSVNSYAERCEGVNACVDLYSRLTNKKLSIDPAITDEVTLAVPDVDLTKENANVEFEKFLNKNGGMTILANTVISKRAGDFLTAPIYVVSENNIPMMINKDGLVTFVYHTKGATKKLADKTRIMLSKKKLADKTFAKTVEFSTNKIIVVCDTYERADKIVRTMIKLDK</sequence>
<accession>A0ABU5VUN0</accession>
<proteinExistence type="predicted"/>
<comment type="caution">
    <text evidence="2">The sequence shown here is derived from an EMBL/GenBank/DDBJ whole genome shotgun (WGS) entry which is preliminary data.</text>
</comment>
<keyword evidence="1" id="KW-0732">Signal</keyword>
<dbReference type="Proteomes" id="UP001302274">
    <property type="component" value="Unassembled WGS sequence"/>
</dbReference>
<dbReference type="RefSeq" id="WP_323576670.1">
    <property type="nucleotide sequence ID" value="NZ_JAYGJQ010000002.1"/>
</dbReference>
<gene>
    <name evidence="2" type="ORF">SHI21_11180</name>
</gene>
<evidence type="ECO:0000313" key="2">
    <source>
        <dbReference type="EMBL" id="MEA9356773.1"/>
    </source>
</evidence>
<feature type="signal peptide" evidence="1">
    <location>
        <begin position="1"/>
        <end position="19"/>
    </location>
</feature>
<protein>
    <submittedName>
        <fullName evidence="2">Uncharacterized protein</fullName>
    </submittedName>
</protein>
<reference evidence="2 3" key="1">
    <citation type="submission" date="2023-11" db="EMBL/GenBank/DDBJ databases">
        <title>A Novel Polar Bacteriovorax (B. antarcticus) Isolated from the Biocrust in Antarctica.</title>
        <authorList>
            <person name="Mun W."/>
            <person name="Choi S.Y."/>
            <person name="Mitchell R.J."/>
        </authorList>
    </citation>
    <scope>NUCLEOTIDE SEQUENCE [LARGE SCALE GENOMIC DNA]</scope>
    <source>
        <strain evidence="2 3">PP10</strain>
    </source>
</reference>
<evidence type="ECO:0000256" key="1">
    <source>
        <dbReference type="SAM" id="SignalP"/>
    </source>
</evidence>
<organism evidence="2 3">
    <name type="scientific">Bacteriovorax antarcticus</name>
    <dbReference type="NCBI Taxonomy" id="3088717"/>
    <lineage>
        <taxon>Bacteria</taxon>
        <taxon>Pseudomonadati</taxon>
        <taxon>Bdellovibrionota</taxon>
        <taxon>Bacteriovoracia</taxon>
        <taxon>Bacteriovoracales</taxon>
        <taxon>Bacteriovoracaceae</taxon>
        <taxon>Bacteriovorax</taxon>
    </lineage>
</organism>
<keyword evidence="3" id="KW-1185">Reference proteome</keyword>
<name>A0ABU5VUN0_9BACT</name>
<evidence type="ECO:0000313" key="3">
    <source>
        <dbReference type="Proteomes" id="UP001302274"/>
    </source>
</evidence>